<feature type="signal peptide" evidence="1">
    <location>
        <begin position="1"/>
        <end position="22"/>
    </location>
</feature>
<name>D7MTM4_ARALL</name>
<dbReference type="PROSITE" id="PS52045">
    <property type="entry name" value="NEPROSIN_PEP_CD"/>
    <property type="match status" value="1"/>
</dbReference>
<protein>
    <recommendedName>
        <fullName evidence="2">Neprosin PEP catalytic domain-containing protein</fullName>
    </recommendedName>
</protein>
<accession>D7MTM4</accession>
<sequence length="399" mass="46332">MCRMKTRLIVLNILIRVMIVARSDFSATRDDDIDRLLKKLNKPALKSMKMRPSSYPEEWSNLSSNSKEQPSTVTQLWTINGKCPKNSIPIIRTRREDILRAESIERYGKKYFNNIHNLKQENATEYHEYAIIKVKGKFYGGRALINVWKPFVQTTREFSLAQMWVMGGIHDSQFNTIEAGWQVYPNRYNDTKPHYFIYWTSDGYQTTGCYNLACPGFVLINQKFAIGAPVREVSTLDGQQYHIPTTIWKDPRSGHWWLKFSTHTLVGYWPASLFNKFQNGATEVHWGGEILDFKDGSRHSWTQMGSGRFAKEGYQKASYFRNVEVINEREIPQQPVGAYPVATHKNCYTVELGNHLVWGTFFYHGGPEAPSFAQLGYYNHLYSIHGLYRHYRNVVVFCS</sequence>
<dbReference type="Proteomes" id="UP000008694">
    <property type="component" value="Unassembled WGS sequence"/>
</dbReference>
<dbReference type="AlphaFoldDB" id="D7MTM4"/>
<reference evidence="4" key="1">
    <citation type="journal article" date="2011" name="Nat. Genet.">
        <title>The Arabidopsis lyrata genome sequence and the basis of rapid genome size change.</title>
        <authorList>
            <person name="Hu T.T."/>
            <person name="Pattyn P."/>
            <person name="Bakker E.G."/>
            <person name="Cao J."/>
            <person name="Cheng J.-F."/>
            <person name="Clark R.M."/>
            <person name="Fahlgren N."/>
            <person name="Fawcett J.A."/>
            <person name="Grimwood J."/>
            <person name="Gundlach H."/>
            <person name="Haberer G."/>
            <person name="Hollister J.D."/>
            <person name="Ossowski S."/>
            <person name="Ottilar R.P."/>
            <person name="Salamov A.A."/>
            <person name="Schneeberger K."/>
            <person name="Spannagl M."/>
            <person name="Wang X."/>
            <person name="Yang L."/>
            <person name="Nasrallah M.E."/>
            <person name="Bergelson J."/>
            <person name="Carrington J.C."/>
            <person name="Gaut B.S."/>
            <person name="Schmutz J."/>
            <person name="Mayer K.F.X."/>
            <person name="Van de Peer Y."/>
            <person name="Grigoriev I.V."/>
            <person name="Nordborg M."/>
            <person name="Weigel D."/>
            <person name="Guo Y.-L."/>
        </authorList>
    </citation>
    <scope>NUCLEOTIDE SEQUENCE [LARGE SCALE GENOMIC DNA]</scope>
    <source>
        <strain evidence="4">cv. MN47</strain>
    </source>
</reference>
<dbReference type="Pfam" id="PF14365">
    <property type="entry name" value="Neprosin_AP"/>
    <property type="match status" value="1"/>
</dbReference>
<dbReference type="Gramene" id="scaffold_801901.1">
    <property type="protein sequence ID" value="scaffold_801901.1"/>
    <property type="gene ID" value="scaffold_801901.1"/>
</dbReference>
<keyword evidence="1" id="KW-0732">Signal</keyword>
<feature type="domain" description="Neprosin PEP catalytic" evidence="2">
    <location>
        <begin position="114"/>
        <end position="371"/>
    </location>
</feature>
<feature type="chain" id="PRO_5003104457" description="Neprosin PEP catalytic domain-containing protein" evidence="1">
    <location>
        <begin position="23"/>
        <end position="399"/>
    </location>
</feature>
<proteinExistence type="predicted"/>
<dbReference type="Pfam" id="PF03080">
    <property type="entry name" value="Neprosin"/>
    <property type="match status" value="1"/>
</dbReference>
<evidence type="ECO:0000259" key="2">
    <source>
        <dbReference type="PROSITE" id="PS52045"/>
    </source>
</evidence>
<dbReference type="PANTHER" id="PTHR31589:SF198">
    <property type="entry name" value="NEP-INTERACTING PROTEIN 1"/>
    <property type="match status" value="1"/>
</dbReference>
<dbReference type="eggNOG" id="ENOG502QVB2">
    <property type="taxonomic scope" value="Eukaryota"/>
</dbReference>
<evidence type="ECO:0000256" key="1">
    <source>
        <dbReference type="SAM" id="SignalP"/>
    </source>
</evidence>
<dbReference type="HOGENOM" id="CLU_030538_1_1_1"/>
<dbReference type="InterPro" id="IPR025521">
    <property type="entry name" value="Neprosin_propep"/>
</dbReference>
<gene>
    <name evidence="3" type="ORF">ARALYDRAFT_918501</name>
</gene>
<dbReference type="EMBL" id="GL348720">
    <property type="protein sequence ID" value="EFH40552.1"/>
    <property type="molecule type" value="Genomic_DNA"/>
</dbReference>
<organism evidence="4">
    <name type="scientific">Arabidopsis lyrata subsp. lyrata</name>
    <name type="common">Lyre-leaved rock-cress</name>
    <dbReference type="NCBI Taxonomy" id="81972"/>
    <lineage>
        <taxon>Eukaryota</taxon>
        <taxon>Viridiplantae</taxon>
        <taxon>Streptophyta</taxon>
        <taxon>Embryophyta</taxon>
        <taxon>Tracheophyta</taxon>
        <taxon>Spermatophyta</taxon>
        <taxon>Magnoliopsida</taxon>
        <taxon>eudicotyledons</taxon>
        <taxon>Gunneridae</taxon>
        <taxon>Pentapetalae</taxon>
        <taxon>rosids</taxon>
        <taxon>malvids</taxon>
        <taxon>Brassicales</taxon>
        <taxon>Brassicaceae</taxon>
        <taxon>Camelineae</taxon>
        <taxon>Arabidopsis</taxon>
    </lineage>
</organism>
<dbReference type="Gene3D" id="3.90.1320.10">
    <property type="entry name" value="Outer-capsid protein sigma 3, large lobe"/>
    <property type="match status" value="1"/>
</dbReference>
<dbReference type="InterPro" id="IPR053168">
    <property type="entry name" value="Glutamic_endopeptidase"/>
</dbReference>
<evidence type="ECO:0000313" key="3">
    <source>
        <dbReference type="EMBL" id="EFH40552.1"/>
    </source>
</evidence>
<dbReference type="PANTHER" id="PTHR31589">
    <property type="entry name" value="PROTEIN, PUTATIVE (DUF239)-RELATED-RELATED"/>
    <property type="match status" value="1"/>
</dbReference>
<dbReference type="STRING" id="81972.D7MTM4"/>
<keyword evidence="4" id="KW-1185">Reference proteome</keyword>
<evidence type="ECO:0000313" key="4">
    <source>
        <dbReference type="Proteomes" id="UP000008694"/>
    </source>
</evidence>
<dbReference type="InterPro" id="IPR004314">
    <property type="entry name" value="Neprosin"/>
</dbReference>